<dbReference type="PROSITE" id="PS52016">
    <property type="entry name" value="TONB_DEPENDENT_REC_3"/>
    <property type="match status" value="1"/>
</dbReference>
<evidence type="ECO:0000259" key="12">
    <source>
        <dbReference type="Pfam" id="PF07715"/>
    </source>
</evidence>
<comment type="similarity">
    <text evidence="8 9">Belongs to the TonB-dependent receptor family.</text>
</comment>
<evidence type="ECO:0000313" key="13">
    <source>
        <dbReference type="EMBL" id="SUB79871.1"/>
    </source>
</evidence>
<dbReference type="InterPro" id="IPR037066">
    <property type="entry name" value="Plug_dom_sf"/>
</dbReference>
<dbReference type="InterPro" id="IPR000531">
    <property type="entry name" value="Beta-barrel_TonB"/>
</dbReference>
<dbReference type="Gene3D" id="2.40.170.20">
    <property type="entry name" value="TonB-dependent receptor, beta-barrel domain"/>
    <property type="match status" value="1"/>
</dbReference>
<dbReference type="NCBIfam" id="TIGR04056">
    <property type="entry name" value="OMP_RagA_SusC"/>
    <property type="match status" value="1"/>
</dbReference>
<dbReference type="NCBIfam" id="TIGR04057">
    <property type="entry name" value="SusC_RagA_signa"/>
    <property type="match status" value="1"/>
</dbReference>
<dbReference type="SUPFAM" id="SSF56935">
    <property type="entry name" value="Porins"/>
    <property type="match status" value="1"/>
</dbReference>
<keyword evidence="10" id="KW-0732">Signal</keyword>
<keyword evidence="2 8" id="KW-0813">Transport</keyword>
<feature type="signal peptide" evidence="10">
    <location>
        <begin position="1"/>
        <end position="28"/>
    </location>
</feature>
<evidence type="ECO:0000256" key="9">
    <source>
        <dbReference type="RuleBase" id="RU003357"/>
    </source>
</evidence>
<dbReference type="SUPFAM" id="SSF49464">
    <property type="entry name" value="Carboxypeptidase regulatory domain-like"/>
    <property type="match status" value="1"/>
</dbReference>
<gene>
    <name evidence="13" type="primary">fepA_1</name>
    <name evidence="13" type="ORF">NCTC13063_01148</name>
</gene>
<keyword evidence="13" id="KW-0675">Receptor</keyword>
<feature type="chain" id="PRO_5042929763" evidence="10">
    <location>
        <begin position="29"/>
        <end position="1090"/>
    </location>
</feature>
<comment type="caution">
    <text evidence="13">The sequence shown here is derived from an EMBL/GenBank/DDBJ whole genome shotgun (WGS) entry which is preliminary data.</text>
</comment>
<dbReference type="Pfam" id="PF00593">
    <property type="entry name" value="TonB_dep_Rec_b-barrel"/>
    <property type="match status" value="1"/>
</dbReference>
<dbReference type="Gene3D" id="2.170.130.10">
    <property type="entry name" value="TonB-dependent receptor, plug domain"/>
    <property type="match status" value="1"/>
</dbReference>
<dbReference type="Pfam" id="PF13715">
    <property type="entry name" value="CarbopepD_reg_2"/>
    <property type="match status" value="1"/>
</dbReference>
<reference evidence="13 14" key="1">
    <citation type="submission" date="2018-06" db="EMBL/GenBank/DDBJ databases">
        <authorList>
            <consortium name="Pathogen Informatics"/>
            <person name="Doyle S."/>
        </authorList>
    </citation>
    <scope>NUCLEOTIDE SEQUENCE [LARGE SCALE GENOMIC DNA]</scope>
    <source>
        <strain evidence="13 14">NCTC13063</strain>
    </source>
</reference>
<keyword evidence="4 8" id="KW-0812">Transmembrane</keyword>
<evidence type="ECO:0000256" key="1">
    <source>
        <dbReference type="ARBA" id="ARBA00004571"/>
    </source>
</evidence>
<evidence type="ECO:0000256" key="7">
    <source>
        <dbReference type="ARBA" id="ARBA00023237"/>
    </source>
</evidence>
<dbReference type="AlphaFoldDB" id="A0AAQ1UKR8"/>
<accession>A0AAQ1UKR8</accession>
<evidence type="ECO:0000256" key="8">
    <source>
        <dbReference type="PROSITE-ProRule" id="PRU01360"/>
    </source>
</evidence>
<dbReference type="InterPro" id="IPR012910">
    <property type="entry name" value="Plug_dom"/>
</dbReference>
<evidence type="ECO:0000313" key="14">
    <source>
        <dbReference type="Proteomes" id="UP000255283"/>
    </source>
</evidence>
<organism evidence="13 14">
    <name type="scientific">Segatella buccae</name>
    <dbReference type="NCBI Taxonomy" id="28126"/>
    <lineage>
        <taxon>Bacteria</taxon>
        <taxon>Pseudomonadati</taxon>
        <taxon>Bacteroidota</taxon>
        <taxon>Bacteroidia</taxon>
        <taxon>Bacteroidales</taxon>
        <taxon>Prevotellaceae</taxon>
        <taxon>Segatella</taxon>
    </lineage>
</organism>
<evidence type="ECO:0000259" key="11">
    <source>
        <dbReference type="Pfam" id="PF00593"/>
    </source>
</evidence>
<evidence type="ECO:0000256" key="2">
    <source>
        <dbReference type="ARBA" id="ARBA00022448"/>
    </source>
</evidence>
<dbReference type="RefSeq" id="WP_115153511.1">
    <property type="nucleotide sequence ID" value="NZ_UGTJ01000001.1"/>
</dbReference>
<keyword evidence="3 8" id="KW-1134">Transmembrane beta strand</keyword>
<dbReference type="EMBL" id="UGTJ01000001">
    <property type="protein sequence ID" value="SUB79871.1"/>
    <property type="molecule type" value="Genomic_DNA"/>
</dbReference>
<dbReference type="InterPro" id="IPR039426">
    <property type="entry name" value="TonB-dep_rcpt-like"/>
</dbReference>
<sequence>MSLDFRKTVLLMSACTALGFSYSAEVFAVSPNQSVNAVQQSRKVTGQVADSQGPVIGATIMEKGTSNGAVTDLDGNFTIDVKPGATLVVSYIGYKTQEIAVGNQSTLSVMMAADDKTLEEVVVVGYGVQKKKLVTGATVEVKGDDITRLNTTQVLGALQSQTPGVNITAVSGQPGDGFKVAIRGAGTNSDTKPIYVIDGVAGGDINNINPADIERIDVLKDAASAAIYGANGANGVILITTKQGKEGKVQVSYDGYVGWQDIYKMPELLTARQYMQVMDMVSFNSNATVYDWSRFIDADLLTAYKNGSNPGTNWLEALRNKNAVTTSHALNVTGGTDRSKFSTGVGYQYQDGVFGGDYAKSDFRRFTLRLNSEHVVYRNSKGLDVVKIGENVYFQHRENQGIQIGNQYGNVLSTALRANPCVPIYNSKGGYFDWNDIKASGTEGWQNYNSYTLNPIYQLVNGQSANNKSRNFNLSAIGYIEVQPIKNLVYRGQLNYSHSSWSYRRYLPIYSANETNKDGFRTDDEVLQKAGLGWGWNMTHTLNYKFNLADKHHFDILAGTEYSQSRPNFGESLTGESKSSIFGDFSHAYLSLTKGEVRNGHATVTGKPYDDETSNSYFGRLNYDFNETYMFTAIIRADGSSRFLKGKQWGYFPSVSAGWVVSNEKFMQPAAGWLDFLKLRAGWGQNGNKNIGDSFGYLSAFVYGDFGSYSFGNVKDSSTQGAYLARLANPDLTWETSEQTDLGVDARFLGGRLGATFDWYYKKTKDLLVQVQIPATAGIQDTQWQNAGTVRNTGVELALNWHDAIGKDFNYGINWNMACNSNKVTAINNANHYNEGGKDLLSQNTGTMSRMEEGHPIGYFYGYKTAGVMQNAADIQQYLKENCSGDATKSLQGTDIKPGDLKFVDVNGDGVIDANDKTEIGSPHPDVTMGLGFNVGYKGFDLSVTTYAALGQEVMRSWRKFTDGQHENYTTEVYKYWHGEGTSNKYPRLAPGNTGSNWQQVSDIYVEDASYFRLQNLTLGYDFKNVWKNCPFQQLRLYFSAQNLFTITGYDGMDPENGMALNGSEPWVTGVDVGNYPSPRTFLVGVNVKF</sequence>
<feature type="domain" description="TonB-dependent receptor plug" evidence="12">
    <location>
        <begin position="134"/>
        <end position="236"/>
    </location>
</feature>
<evidence type="ECO:0000256" key="10">
    <source>
        <dbReference type="SAM" id="SignalP"/>
    </source>
</evidence>
<evidence type="ECO:0000256" key="3">
    <source>
        <dbReference type="ARBA" id="ARBA00022452"/>
    </source>
</evidence>
<comment type="subcellular location">
    <subcellularLocation>
        <location evidence="1 8">Cell outer membrane</location>
        <topology evidence="1 8">Multi-pass membrane protein</topology>
    </subcellularLocation>
</comment>
<dbReference type="Pfam" id="PF07715">
    <property type="entry name" value="Plug"/>
    <property type="match status" value="1"/>
</dbReference>
<dbReference type="Proteomes" id="UP000255283">
    <property type="component" value="Unassembled WGS sequence"/>
</dbReference>
<dbReference type="Gene3D" id="2.60.40.1120">
    <property type="entry name" value="Carboxypeptidase-like, regulatory domain"/>
    <property type="match status" value="1"/>
</dbReference>
<keyword evidence="6 8" id="KW-0472">Membrane</keyword>
<dbReference type="InterPro" id="IPR008969">
    <property type="entry name" value="CarboxyPept-like_regulatory"/>
</dbReference>
<evidence type="ECO:0000256" key="4">
    <source>
        <dbReference type="ARBA" id="ARBA00022692"/>
    </source>
</evidence>
<dbReference type="InterPro" id="IPR036942">
    <property type="entry name" value="Beta-barrel_TonB_sf"/>
</dbReference>
<evidence type="ECO:0000256" key="6">
    <source>
        <dbReference type="ARBA" id="ARBA00023136"/>
    </source>
</evidence>
<dbReference type="FunFam" id="2.60.40.1120:FF:000003">
    <property type="entry name" value="Outer membrane protein Omp121"/>
    <property type="match status" value="1"/>
</dbReference>
<feature type="domain" description="TonB-dependent receptor-like beta-barrel" evidence="11">
    <location>
        <begin position="430"/>
        <end position="1044"/>
    </location>
</feature>
<keyword evidence="5 9" id="KW-0798">TonB box</keyword>
<dbReference type="GO" id="GO:0009279">
    <property type="term" value="C:cell outer membrane"/>
    <property type="evidence" value="ECO:0007669"/>
    <property type="project" value="UniProtKB-SubCell"/>
</dbReference>
<keyword evidence="7 8" id="KW-0998">Cell outer membrane</keyword>
<dbReference type="InterPro" id="IPR023996">
    <property type="entry name" value="TonB-dep_OMP_SusC/RagA"/>
</dbReference>
<proteinExistence type="inferred from homology"/>
<evidence type="ECO:0000256" key="5">
    <source>
        <dbReference type="ARBA" id="ARBA00023077"/>
    </source>
</evidence>
<protein>
    <submittedName>
        <fullName evidence="13">Enterobactin outer-membrane receptor</fullName>
    </submittedName>
</protein>
<name>A0AAQ1UKR8_9BACT</name>
<dbReference type="InterPro" id="IPR023997">
    <property type="entry name" value="TonB-dep_OMP_SusC/RagA_CS"/>
</dbReference>